<reference evidence="6" key="1">
    <citation type="submission" date="2022-01" db="EMBL/GenBank/DDBJ databases">
        <title>Draft genome of Methanogenium marinum DSM 15558.</title>
        <authorList>
            <person name="Chen S.-C."/>
            <person name="You Y.-T."/>
        </authorList>
    </citation>
    <scope>NUCLEOTIDE SEQUENCE</scope>
    <source>
        <strain evidence="6">DSM 15558</strain>
    </source>
</reference>
<organism evidence="6 7">
    <name type="scientific">Methanogenium marinum</name>
    <dbReference type="NCBI Taxonomy" id="348610"/>
    <lineage>
        <taxon>Archaea</taxon>
        <taxon>Methanobacteriati</taxon>
        <taxon>Methanobacteriota</taxon>
        <taxon>Stenosarchaea group</taxon>
        <taxon>Methanomicrobia</taxon>
        <taxon>Methanomicrobiales</taxon>
        <taxon>Methanomicrobiaceae</taxon>
        <taxon>Methanogenium</taxon>
    </lineage>
</organism>
<evidence type="ECO:0000259" key="5">
    <source>
        <dbReference type="PROSITE" id="PS51371"/>
    </source>
</evidence>
<evidence type="ECO:0000256" key="4">
    <source>
        <dbReference type="SAM" id="MobiDB-lite"/>
    </source>
</evidence>
<dbReference type="EMBL" id="JAKELO010000002">
    <property type="protein sequence ID" value="MDE4907946.1"/>
    <property type="molecule type" value="Genomic_DNA"/>
</dbReference>
<keyword evidence="2" id="KW-0028">Amino-acid biosynthesis</keyword>
<dbReference type="Proteomes" id="UP001143747">
    <property type="component" value="Unassembled WGS sequence"/>
</dbReference>
<feature type="domain" description="CBS" evidence="5">
    <location>
        <begin position="24"/>
        <end position="82"/>
    </location>
</feature>
<protein>
    <submittedName>
        <fullName evidence="6">CBS domain-containing protein</fullName>
    </submittedName>
</protein>
<dbReference type="PANTHER" id="PTHR43080">
    <property type="entry name" value="CBS DOMAIN-CONTAINING PROTEIN CBSX3, MITOCHONDRIAL"/>
    <property type="match status" value="1"/>
</dbReference>
<comment type="caution">
    <text evidence="6">The sequence shown here is derived from an EMBL/GenBank/DDBJ whole genome shotgun (WGS) entry which is preliminary data.</text>
</comment>
<feature type="region of interest" description="Disordered" evidence="4">
    <location>
        <begin position="1"/>
        <end position="22"/>
    </location>
</feature>
<keyword evidence="1 3" id="KW-0129">CBS domain</keyword>
<dbReference type="SUPFAM" id="SSF54631">
    <property type="entry name" value="CBS-domain pair"/>
    <property type="match status" value="1"/>
</dbReference>
<dbReference type="SMART" id="SM00116">
    <property type="entry name" value="CBS"/>
    <property type="match status" value="2"/>
</dbReference>
<dbReference type="Pfam" id="PF00571">
    <property type="entry name" value="CBS"/>
    <property type="match status" value="2"/>
</dbReference>
<dbReference type="Gene3D" id="3.10.580.10">
    <property type="entry name" value="CBS-domain"/>
    <property type="match status" value="2"/>
</dbReference>
<dbReference type="InterPro" id="IPR046342">
    <property type="entry name" value="CBS_dom_sf"/>
</dbReference>
<keyword evidence="2" id="KW-0486">Methionine biosynthesis</keyword>
<name>A0A9Q4PWY8_9EURY</name>
<feature type="compositionally biased region" description="Basic and acidic residues" evidence="4">
    <location>
        <begin position="1"/>
        <end position="12"/>
    </location>
</feature>
<evidence type="ECO:0000313" key="7">
    <source>
        <dbReference type="Proteomes" id="UP001143747"/>
    </source>
</evidence>
<evidence type="ECO:0000256" key="2">
    <source>
        <dbReference type="ARBA" id="ARBA00023167"/>
    </source>
</evidence>
<gene>
    <name evidence="6" type="ORF">L0665_04895</name>
</gene>
<dbReference type="AlphaFoldDB" id="A0A9Q4PWY8"/>
<dbReference type="RefSeq" id="WP_274924587.1">
    <property type="nucleotide sequence ID" value="NZ_JAKELO010000002.1"/>
</dbReference>
<dbReference type="PANTHER" id="PTHR43080:SF2">
    <property type="entry name" value="CBS DOMAIN-CONTAINING PROTEIN"/>
    <property type="match status" value="1"/>
</dbReference>
<evidence type="ECO:0000256" key="3">
    <source>
        <dbReference type="PROSITE-ProRule" id="PRU00703"/>
    </source>
</evidence>
<dbReference type="PROSITE" id="PS51371">
    <property type="entry name" value="CBS"/>
    <property type="match status" value="2"/>
</dbReference>
<dbReference type="InterPro" id="IPR000644">
    <property type="entry name" value="CBS_dom"/>
</dbReference>
<evidence type="ECO:0000256" key="1">
    <source>
        <dbReference type="ARBA" id="ARBA00023122"/>
    </source>
</evidence>
<accession>A0A9Q4PWY8</accession>
<dbReference type="CDD" id="cd02205">
    <property type="entry name" value="CBS_pair_SF"/>
    <property type="match status" value="1"/>
</dbReference>
<evidence type="ECO:0000313" key="6">
    <source>
        <dbReference type="EMBL" id="MDE4907946.1"/>
    </source>
</evidence>
<feature type="domain" description="CBS" evidence="5">
    <location>
        <begin position="104"/>
        <end position="160"/>
    </location>
</feature>
<sequence>MIGKEERSGEEKSDPEETPITDIMQTDFARVHSETPVADIYRSFTRKGCFDIIVCDGVGRFLGIITRMDLLSAITPGMGIRSRRKLGCLECIHKSAALHASELMTRSHVTVSASATVAETLQAMEKNRHPDVIVVDNDGIARGLVEMCDIITFLVREGEI</sequence>
<keyword evidence="7" id="KW-1185">Reference proteome</keyword>
<proteinExistence type="predicted"/>
<dbReference type="GO" id="GO:0009086">
    <property type="term" value="P:methionine biosynthetic process"/>
    <property type="evidence" value="ECO:0007669"/>
    <property type="project" value="UniProtKB-KW"/>
</dbReference>
<dbReference type="InterPro" id="IPR051257">
    <property type="entry name" value="Diverse_CBS-Domain"/>
</dbReference>